<dbReference type="GeneID" id="57433080"/>
<dbReference type="EMBL" id="QRTJ01000002">
    <property type="protein sequence ID" value="RGQ70899.1"/>
    <property type="molecule type" value="Genomic_DNA"/>
</dbReference>
<evidence type="ECO:0000313" key="2">
    <source>
        <dbReference type="EMBL" id="MCB5618471.1"/>
    </source>
</evidence>
<proteinExistence type="predicted"/>
<dbReference type="GO" id="GO:0008817">
    <property type="term" value="F:corrinoid adenosyltransferase activity"/>
    <property type="evidence" value="ECO:0007669"/>
    <property type="project" value="InterPro"/>
</dbReference>
<evidence type="ECO:0000313" key="4">
    <source>
        <dbReference type="EMBL" id="MDB8685817.1"/>
    </source>
</evidence>
<evidence type="ECO:0000313" key="24">
    <source>
        <dbReference type="Proteomes" id="UP000286137"/>
    </source>
</evidence>
<evidence type="ECO:0000313" key="15">
    <source>
        <dbReference type="EMBL" id="RHJ15546.1"/>
    </source>
</evidence>
<evidence type="ECO:0000313" key="14">
    <source>
        <dbReference type="EMBL" id="RHG87879.1"/>
    </source>
</evidence>
<dbReference type="EMBL" id="QRIA01000005">
    <property type="protein sequence ID" value="RHG20810.1"/>
    <property type="molecule type" value="Genomic_DNA"/>
</dbReference>
<dbReference type="EMBL" id="QSSX01000008">
    <property type="protein sequence ID" value="RGM24158.1"/>
    <property type="molecule type" value="Genomic_DNA"/>
</dbReference>
<evidence type="ECO:0000313" key="20">
    <source>
        <dbReference type="Proteomes" id="UP000283992"/>
    </source>
</evidence>
<dbReference type="EMBL" id="QRLN01000002">
    <property type="protein sequence ID" value="RHJ15546.1"/>
    <property type="molecule type" value="Genomic_DNA"/>
</dbReference>
<dbReference type="Gene3D" id="3.40.50.300">
    <property type="entry name" value="P-loop containing nucleotide triphosphate hydrolases"/>
    <property type="match status" value="1"/>
</dbReference>
<dbReference type="Proteomes" id="UP001297422">
    <property type="component" value="Unassembled WGS sequence"/>
</dbReference>
<dbReference type="EMBL" id="QSIR01000005">
    <property type="protein sequence ID" value="RHD07787.1"/>
    <property type="molecule type" value="Genomic_DNA"/>
</dbReference>
<evidence type="ECO:0000313" key="9">
    <source>
        <dbReference type="EMBL" id="RGM24158.1"/>
    </source>
</evidence>
<reference evidence="1" key="4">
    <citation type="submission" date="2021-10" db="EMBL/GenBank/DDBJ databases">
        <title>Collection of gut derived symbiotic bacterial strains cultured from healthy donors.</title>
        <authorList>
            <person name="Lin H."/>
            <person name="Littmann E."/>
            <person name="Claire K."/>
            <person name="Pamer E."/>
        </authorList>
    </citation>
    <scope>NUCLEOTIDE SEQUENCE</scope>
    <source>
        <strain evidence="2">MSK.23.18</strain>
        <strain evidence="1">MSK.23.4</strain>
    </source>
</reference>
<evidence type="ECO:0000313" key="17">
    <source>
        <dbReference type="Proteomes" id="UP000260808"/>
    </source>
</evidence>
<reference evidence="7" key="3">
    <citation type="submission" date="2020-02" db="EMBL/GenBank/DDBJ databases">
        <authorList>
            <person name="Littmann E."/>
            <person name="Sorbara M."/>
        </authorList>
    </citation>
    <scope>NUCLEOTIDE SEQUENCE</scope>
    <source>
        <strain evidence="8">MSK.15.32</strain>
        <strain evidence="7">MSK.22.53</strain>
    </source>
</reference>
<comment type="caution">
    <text evidence="5">The sequence shown here is derived from an EMBL/GenBank/DDBJ whole genome shotgun (WGS) entry which is preliminary data.</text>
</comment>
<reference evidence="5" key="7">
    <citation type="submission" date="2023-01" db="EMBL/GenBank/DDBJ databases">
        <title>Human gut microbiome strain richness.</title>
        <authorList>
            <person name="Chen-Liaw A."/>
        </authorList>
    </citation>
    <scope>NUCLEOTIDE SEQUENCE</scope>
    <source>
        <strain evidence="5">1001217st1_A9_1001217B_191108</strain>
        <strain evidence="4">RTP21484st1_H11_RTP21484_190118</strain>
    </source>
</reference>
<sequence>MRQGMIHIYCGDGKGKTTAATGLAVRAAGSGMKVLFARFLKNENSAELCVLDQIPGIEVIHLPKSYGFYNTQSEEEKAETKQMYEELWKYALDRAKNGACDMLVMDEFMAADRYGLIPHEEAIQFLKEKPEGLEVVLTGRDPSEDLIRIADYVSEIRKVKHPFDCGVYARRGIEY</sequence>
<evidence type="ECO:0000313" key="13">
    <source>
        <dbReference type="EMBL" id="RHG20810.1"/>
    </source>
</evidence>
<dbReference type="InterPro" id="IPR003724">
    <property type="entry name" value="CblAdoTrfase_CobA"/>
</dbReference>
<evidence type="ECO:0000313" key="8">
    <source>
        <dbReference type="EMBL" id="NSI57311.1"/>
    </source>
</evidence>
<dbReference type="Proteomes" id="UP000286137">
    <property type="component" value="Unassembled WGS sequence"/>
</dbReference>
<evidence type="ECO:0000313" key="25">
    <source>
        <dbReference type="Proteomes" id="UP001211731"/>
    </source>
</evidence>
<dbReference type="EMBL" id="JAJBOM010000004">
    <property type="protein sequence ID" value="MCB5618471.1"/>
    <property type="molecule type" value="Genomic_DNA"/>
</dbReference>
<dbReference type="Proteomes" id="UP001297370">
    <property type="component" value="Unassembled WGS sequence"/>
</dbReference>
<dbReference type="GO" id="GO:0005524">
    <property type="term" value="F:ATP binding"/>
    <property type="evidence" value="ECO:0007669"/>
    <property type="project" value="InterPro"/>
</dbReference>
<dbReference type="PIRSF" id="PIRSF015617">
    <property type="entry name" value="Adensltrnsf_CobA"/>
    <property type="match status" value="1"/>
</dbReference>
<evidence type="ECO:0000313" key="11">
    <source>
        <dbReference type="EMBL" id="RGT40544.1"/>
    </source>
</evidence>
<keyword evidence="9" id="KW-0808">Transferase</keyword>
<dbReference type="Proteomes" id="UP000285610">
    <property type="component" value="Unassembled WGS sequence"/>
</dbReference>
<evidence type="ECO:0000313" key="3">
    <source>
        <dbReference type="EMBL" id="MCZ0667304.1"/>
    </source>
</evidence>
<dbReference type="PANTHER" id="PTHR46638">
    <property type="entry name" value="CORRINOID ADENOSYLTRANSFERASE"/>
    <property type="match status" value="1"/>
</dbReference>
<evidence type="ECO:0000313" key="21">
    <source>
        <dbReference type="Proteomes" id="UP000284472"/>
    </source>
</evidence>
<evidence type="ECO:0000313" key="23">
    <source>
        <dbReference type="Proteomes" id="UP000285697"/>
    </source>
</evidence>
<dbReference type="Proteomes" id="UP000285697">
    <property type="component" value="Unassembled WGS sequence"/>
</dbReference>
<dbReference type="STRING" id="33038.GCA_900067245_03012"/>
<evidence type="ECO:0000313" key="10">
    <source>
        <dbReference type="EMBL" id="RGQ70899.1"/>
    </source>
</evidence>
<gene>
    <name evidence="15" type="ORF">DW142_02400</name>
    <name evidence="14" type="ORF">DW243_02420</name>
    <name evidence="13" type="ORF">DW270_05395</name>
    <name evidence="12" type="ORF">DW812_05255</name>
    <name evidence="11" type="ORF">DWX36_04840</name>
    <name evidence="10" type="ORF">DWY88_01770</name>
    <name evidence="16" type="ORF">DWZ50_11565</name>
    <name evidence="9" type="ORF">DXC31_04770</name>
    <name evidence="7" type="ORF">G4958_07815</name>
    <name evidence="8" type="ORF">G4993_02710</name>
    <name evidence="2" type="ORF">LIQ08_04745</name>
    <name evidence="1" type="ORF">LIQ10_00810</name>
    <name evidence="6" type="ORF">O4N78_04540</name>
    <name evidence="3" type="ORF">OZZ17_07070</name>
    <name evidence="5" type="ORF">PNU63_07835</name>
    <name evidence="4" type="ORF">PNW85_03870</name>
</gene>
<evidence type="ECO:0000313" key="5">
    <source>
        <dbReference type="EMBL" id="MDB8738684.1"/>
    </source>
</evidence>
<accession>A0A2N5NV59</accession>
<dbReference type="GO" id="GO:0009236">
    <property type="term" value="P:cobalamin biosynthetic process"/>
    <property type="evidence" value="ECO:0007669"/>
    <property type="project" value="InterPro"/>
</dbReference>
<evidence type="ECO:0000313" key="22">
    <source>
        <dbReference type="Proteomes" id="UP000285610"/>
    </source>
</evidence>
<reference evidence="7" key="2">
    <citation type="journal article" date="2020" name="Cell Host Microbe">
        <title>Functional and Genomic Variation between Human-Derived Isolates of Lachnospiraceae Reveals Inter- and Intra-Species Diversity.</title>
        <authorList>
            <person name="Sorbara M.T."/>
            <person name="Littmann E.R."/>
            <person name="Fontana E."/>
            <person name="Moody T.U."/>
            <person name="Kohout C.E."/>
            <person name="Gjonbalaj M."/>
            <person name="Eaton V."/>
            <person name="Seok R."/>
            <person name="Leiner I.M."/>
            <person name="Pamer E.G."/>
        </authorList>
    </citation>
    <scope>NUCLEOTIDE SEQUENCE</scope>
    <source>
        <strain evidence="8">MSK.15.32</strain>
        <strain evidence="7">MSK.22.53</strain>
    </source>
</reference>
<evidence type="ECO:0000313" key="19">
    <source>
        <dbReference type="Proteomes" id="UP000283981"/>
    </source>
</evidence>
<dbReference type="Proteomes" id="UP001296580">
    <property type="component" value="Unassembled WGS sequence"/>
</dbReference>
<dbReference type="Pfam" id="PF02572">
    <property type="entry name" value="CobA_CobO_BtuR"/>
    <property type="match status" value="1"/>
</dbReference>
<reference evidence="3" key="5">
    <citation type="submission" date="2022-11" db="EMBL/GenBank/DDBJ databases">
        <title>Temperate bacteriophages infecting mucin-degrading bacterium Ruminococcus gnavus from the human gut.</title>
        <authorList>
            <person name="Buttimer C."/>
        </authorList>
    </citation>
    <scope>NUCLEOTIDE SEQUENCE</scope>
    <source>
        <strain evidence="3">CCUG 49994</strain>
    </source>
</reference>
<dbReference type="Proteomes" id="UP001149331">
    <property type="component" value="Unassembled WGS sequence"/>
</dbReference>
<evidence type="ECO:0000313" key="18">
    <source>
        <dbReference type="Proteomes" id="UP000283834"/>
    </source>
</evidence>
<dbReference type="EMBL" id="JAPZEG010000004">
    <property type="protein sequence ID" value="MDE1202850.1"/>
    <property type="molecule type" value="Genomic_DNA"/>
</dbReference>
<dbReference type="EMBL" id="JAJBNC010000001">
    <property type="protein sequence ID" value="MCB5492284.1"/>
    <property type="molecule type" value="Genomic_DNA"/>
</dbReference>
<evidence type="ECO:0000313" key="16">
    <source>
        <dbReference type="EMBL" id="RHM74283.1"/>
    </source>
</evidence>
<dbReference type="EMBL" id="JAPRAY010000008">
    <property type="protein sequence ID" value="MCZ0667304.1"/>
    <property type="molecule type" value="Genomic_DNA"/>
</dbReference>
<dbReference type="EMBL" id="JAAIRM010000011">
    <property type="protein sequence ID" value="NSI19250.1"/>
    <property type="molecule type" value="Genomic_DNA"/>
</dbReference>
<dbReference type="EMBL" id="QRQE01000028">
    <property type="protein sequence ID" value="RHM74283.1"/>
    <property type="molecule type" value="Genomic_DNA"/>
</dbReference>
<dbReference type="InterPro" id="IPR027417">
    <property type="entry name" value="P-loop_NTPase"/>
</dbReference>
<dbReference type="PANTHER" id="PTHR46638:SF1">
    <property type="entry name" value="CORRINOID ADENOSYLTRANSFERASE"/>
    <property type="match status" value="1"/>
</dbReference>
<dbReference type="Proteomes" id="UP001079535">
    <property type="component" value="Unassembled WGS sequence"/>
</dbReference>
<dbReference type="Proteomes" id="UP000283992">
    <property type="component" value="Unassembled WGS sequence"/>
</dbReference>
<evidence type="ECO:0000313" key="6">
    <source>
        <dbReference type="EMBL" id="MDE1202850.1"/>
    </source>
</evidence>
<dbReference type="EMBL" id="QRWQ01000003">
    <property type="protein sequence ID" value="RGT40544.1"/>
    <property type="molecule type" value="Genomic_DNA"/>
</dbReference>
<reference evidence="17 18" key="1">
    <citation type="submission" date="2018-08" db="EMBL/GenBank/DDBJ databases">
        <title>A genome reference for cultivated species of the human gut microbiota.</title>
        <authorList>
            <person name="Zou Y."/>
            <person name="Xue W."/>
            <person name="Luo G."/>
        </authorList>
    </citation>
    <scope>NUCLEOTIDE SEQUENCE [LARGE SCALE GENOMIC DNA]</scope>
    <source>
        <strain evidence="11 18">AF19-16AC</strain>
        <strain evidence="10 24">AF27-4BH</strain>
        <strain evidence="16 22">AF33-12</strain>
        <strain evidence="15 20">AM12-54</strain>
        <strain evidence="14 19">AM21-18</strain>
        <strain evidence="13 23">AM22-7AC</strain>
        <strain evidence="12 21">AM32-6</strain>
        <strain evidence="9 17">TF01-20-2</strain>
    </source>
</reference>
<dbReference type="Proteomes" id="UP001296643">
    <property type="component" value="Unassembled WGS sequence"/>
</dbReference>
<dbReference type="Proteomes" id="UP000260808">
    <property type="component" value="Unassembled WGS sequence"/>
</dbReference>
<dbReference type="Proteomes" id="UP000283834">
    <property type="component" value="Unassembled WGS sequence"/>
</dbReference>
<dbReference type="Proteomes" id="UP000284472">
    <property type="component" value="Unassembled WGS sequence"/>
</dbReference>
<evidence type="ECO:0000313" key="1">
    <source>
        <dbReference type="EMBL" id="MCB5492284.1"/>
    </source>
</evidence>
<dbReference type="Proteomes" id="UP001212160">
    <property type="component" value="Unassembled WGS sequence"/>
</dbReference>
<dbReference type="EMBL" id="JAAIRV010000003">
    <property type="protein sequence ID" value="NSI57311.1"/>
    <property type="molecule type" value="Genomic_DNA"/>
</dbReference>
<dbReference type="AlphaFoldDB" id="A0A2N5NV59"/>
<dbReference type="EMBL" id="JAQMLR010000006">
    <property type="protein sequence ID" value="MDB8738684.1"/>
    <property type="molecule type" value="Genomic_DNA"/>
</dbReference>
<evidence type="ECO:0000313" key="7">
    <source>
        <dbReference type="EMBL" id="NSI19250.1"/>
    </source>
</evidence>
<evidence type="ECO:0000313" key="12">
    <source>
        <dbReference type="EMBL" id="RHD07787.1"/>
    </source>
</evidence>
<dbReference type="SUPFAM" id="SSF52540">
    <property type="entry name" value="P-loop containing nucleoside triphosphate hydrolases"/>
    <property type="match status" value="1"/>
</dbReference>
<organism evidence="5 25">
    <name type="scientific">Mediterraneibacter gnavus</name>
    <name type="common">Ruminococcus gnavus</name>
    <dbReference type="NCBI Taxonomy" id="33038"/>
    <lineage>
        <taxon>Bacteria</taxon>
        <taxon>Bacillati</taxon>
        <taxon>Bacillota</taxon>
        <taxon>Clostridia</taxon>
        <taxon>Lachnospirales</taxon>
        <taxon>Lachnospiraceae</taxon>
        <taxon>Mediterraneibacter</taxon>
    </lineage>
</organism>
<dbReference type="Proteomes" id="UP000283981">
    <property type="component" value="Unassembled WGS sequence"/>
</dbReference>
<dbReference type="RefSeq" id="WP_004844323.1">
    <property type="nucleotide sequence ID" value="NZ_AP031446.1"/>
</dbReference>
<dbReference type="EMBL" id="JAQMLA010000007">
    <property type="protein sequence ID" value="MDB8685817.1"/>
    <property type="molecule type" value="Genomic_DNA"/>
</dbReference>
<name>A0A2N5NV59_MEDGN</name>
<dbReference type="EMBL" id="QRIS01000003">
    <property type="protein sequence ID" value="RHG87879.1"/>
    <property type="molecule type" value="Genomic_DNA"/>
</dbReference>
<reference evidence="6" key="6">
    <citation type="submission" date="2022-12" db="EMBL/GenBank/DDBJ databases">
        <title>Genome of R. gnavus strain RSHDN_120.</title>
        <authorList>
            <person name="Abdugheni R."/>
        </authorList>
    </citation>
    <scope>NUCLEOTIDE SEQUENCE</scope>
    <source>
        <strain evidence="6">RSHDN_120</strain>
    </source>
</reference>
<protein>
    <submittedName>
        <fullName evidence="5">Cob(I)yrinic acid a,c-diamide adenosyltransferase</fullName>
    </submittedName>
</protein>
<dbReference type="Proteomes" id="UP001211731">
    <property type="component" value="Unassembled WGS sequence"/>
</dbReference>